<dbReference type="InterPro" id="IPR032675">
    <property type="entry name" value="LRR_dom_sf"/>
</dbReference>
<evidence type="ECO:0000313" key="6">
    <source>
        <dbReference type="Proteomes" id="UP001557470"/>
    </source>
</evidence>
<dbReference type="Proteomes" id="UP001557470">
    <property type="component" value="Unassembled WGS sequence"/>
</dbReference>
<sequence length="378" mass="41946">MAVRKIYFLWLAGLLLSSGAPVVKEPGMINLSNTKLESIPLIFHTQNITKLLLSNNFINMSAVDEAVLKTFSNLTELHLDGNLLTDVPEKLFETMSKLKVLNLSNNSITTVKPKAFSGLANLSELDLSQNLLKSLPVDLLAGLQKLTILRVQKNKLQMLNISVDRNHLQNVDLEDNLWNCTCLFLNMIKLMTDSGVNISSQATCASPNNQSRILDSATYCLSESKTTATSISTTEVPQPATQPSSALPTRNTLAVKNNSKVSDKDVDPGSSRPALGNTWKFLLGVGAIVLSTATVLVCAVKSPSWYKLLFNYRHQRLREEEDVNGFSTSRYSNFSLDTEHTETTANDLDQRLDDEEDDDGYIEDRYIETGDYEENTET</sequence>
<gene>
    <name evidence="5" type="ORF">UPYG_G00351250</name>
</gene>
<keyword evidence="4" id="KW-0732">Signal</keyword>
<evidence type="ECO:0000256" key="4">
    <source>
        <dbReference type="SAM" id="SignalP"/>
    </source>
</evidence>
<feature type="region of interest" description="Disordered" evidence="3">
    <location>
        <begin position="337"/>
        <end position="378"/>
    </location>
</feature>
<keyword evidence="1" id="KW-0433">Leucine-rich repeat</keyword>
<evidence type="ECO:0000256" key="1">
    <source>
        <dbReference type="ARBA" id="ARBA00022614"/>
    </source>
</evidence>
<dbReference type="Gene3D" id="3.80.10.10">
    <property type="entry name" value="Ribonuclease Inhibitor"/>
    <property type="match status" value="1"/>
</dbReference>
<dbReference type="InterPro" id="IPR001611">
    <property type="entry name" value="Leu-rich_rpt"/>
</dbReference>
<keyword evidence="2" id="KW-0677">Repeat</keyword>
<feature type="region of interest" description="Disordered" evidence="3">
    <location>
        <begin position="230"/>
        <end position="270"/>
    </location>
</feature>
<dbReference type="Pfam" id="PF13855">
    <property type="entry name" value="LRR_8"/>
    <property type="match status" value="1"/>
</dbReference>
<accession>A0ABD0W2K1</accession>
<dbReference type="SUPFAM" id="SSF52058">
    <property type="entry name" value="L domain-like"/>
    <property type="match status" value="1"/>
</dbReference>
<comment type="caution">
    <text evidence="5">The sequence shown here is derived from an EMBL/GenBank/DDBJ whole genome shotgun (WGS) entry which is preliminary data.</text>
</comment>
<dbReference type="Pfam" id="PF15176">
    <property type="entry name" value="LRR19-TM"/>
    <property type="match status" value="1"/>
</dbReference>
<dbReference type="SMART" id="SM00369">
    <property type="entry name" value="LRR_TYP"/>
    <property type="match status" value="4"/>
</dbReference>
<dbReference type="InterPro" id="IPR003591">
    <property type="entry name" value="Leu-rich_rpt_typical-subtyp"/>
</dbReference>
<feature type="compositionally biased region" description="Polar residues" evidence="3">
    <location>
        <begin position="230"/>
        <end position="260"/>
    </location>
</feature>
<dbReference type="EMBL" id="JAGEUA010000011">
    <property type="protein sequence ID" value="KAL0963218.1"/>
    <property type="molecule type" value="Genomic_DNA"/>
</dbReference>
<feature type="signal peptide" evidence="4">
    <location>
        <begin position="1"/>
        <end position="19"/>
    </location>
</feature>
<feature type="chain" id="PRO_5044782634" description="Leucine-rich repeat-containing protein 19" evidence="4">
    <location>
        <begin position="20"/>
        <end position="378"/>
    </location>
</feature>
<proteinExistence type="predicted"/>
<dbReference type="PANTHER" id="PTHR31450:SF4">
    <property type="entry name" value="LEUCINE-RICH REPEAT-CONTAINING PROTEIN 19"/>
    <property type="match status" value="1"/>
</dbReference>
<dbReference type="PROSITE" id="PS51450">
    <property type="entry name" value="LRR"/>
    <property type="match status" value="3"/>
</dbReference>
<dbReference type="PRINTS" id="PR00019">
    <property type="entry name" value="LEURICHRPT"/>
</dbReference>
<dbReference type="PANTHER" id="PTHR31450">
    <property type="entry name" value="LEUCINE-RICH REPEAT-CONTAINING PROTEIN 19 LRRC19 FAMILY MEMBER"/>
    <property type="match status" value="1"/>
</dbReference>
<organism evidence="5 6">
    <name type="scientific">Umbra pygmaea</name>
    <name type="common">Eastern mudminnow</name>
    <dbReference type="NCBI Taxonomy" id="75934"/>
    <lineage>
        <taxon>Eukaryota</taxon>
        <taxon>Metazoa</taxon>
        <taxon>Chordata</taxon>
        <taxon>Craniata</taxon>
        <taxon>Vertebrata</taxon>
        <taxon>Euteleostomi</taxon>
        <taxon>Actinopterygii</taxon>
        <taxon>Neopterygii</taxon>
        <taxon>Teleostei</taxon>
        <taxon>Protacanthopterygii</taxon>
        <taxon>Esociformes</taxon>
        <taxon>Umbridae</taxon>
        <taxon>Umbra</taxon>
    </lineage>
</organism>
<keyword evidence="6" id="KW-1185">Reference proteome</keyword>
<evidence type="ECO:0000256" key="2">
    <source>
        <dbReference type="ARBA" id="ARBA00022737"/>
    </source>
</evidence>
<name>A0ABD0W2K1_UMBPY</name>
<evidence type="ECO:0008006" key="7">
    <source>
        <dbReference type="Google" id="ProtNLM"/>
    </source>
</evidence>
<feature type="compositionally biased region" description="Acidic residues" evidence="3">
    <location>
        <begin position="352"/>
        <end position="361"/>
    </location>
</feature>
<evidence type="ECO:0000256" key="3">
    <source>
        <dbReference type="SAM" id="MobiDB-lite"/>
    </source>
</evidence>
<reference evidence="5 6" key="1">
    <citation type="submission" date="2024-06" db="EMBL/GenBank/DDBJ databases">
        <authorList>
            <person name="Pan Q."/>
            <person name="Wen M."/>
            <person name="Jouanno E."/>
            <person name="Zahm M."/>
            <person name="Klopp C."/>
            <person name="Cabau C."/>
            <person name="Louis A."/>
            <person name="Berthelot C."/>
            <person name="Parey E."/>
            <person name="Roest Crollius H."/>
            <person name="Montfort J."/>
            <person name="Robinson-Rechavi M."/>
            <person name="Bouchez O."/>
            <person name="Lampietro C."/>
            <person name="Lopez Roques C."/>
            <person name="Donnadieu C."/>
            <person name="Postlethwait J."/>
            <person name="Bobe J."/>
            <person name="Verreycken H."/>
            <person name="Guiguen Y."/>
        </authorList>
    </citation>
    <scope>NUCLEOTIDE SEQUENCE [LARGE SCALE GENOMIC DNA]</scope>
    <source>
        <strain evidence="5">Up_M1</strain>
        <tissue evidence="5">Testis</tissue>
    </source>
</reference>
<evidence type="ECO:0000313" key="5">
    <source>
        <dbReference type="EMBL" id="KAL0963218.1"/>
    </source>
</evidence>
<protein>
    <recommendedName>
        <fullName evidence="7">Leucine-rich repeat-containing protein 19</fullName>
    </recommendedName>
</protein>
<dbReference type="AlphaFoldDB" id="A0ABD0W2K1"/>